<comment type="caution">
    <text evidence="3">The sequence shown here is derived from an EMBL/GenBank/DDBJ whole genome shotgun (WGS) entry which is preliminary data.</text>
</comment>
<keyword evidence="1" id="KW-0732">Signal</keyword>
<accession>A0A8H7XMZ0</accession>
<evidence type="ECO:0000259" key="2">
    <source>
        <dbReference type="Pfam" id="PF18885"/>
    </source>
</evidence>
<dbReference type="EMBL" id="JAFIQS010000013">
    <property type="protein sequence ID" value="KAG5163822.1"/>
    <property type="molecule type" value="Genomic_DNA"/>
</dbReference>
<dbReference type="AlphaFoldDB" id="A0A8H7XMZ0"/>
<feature type="chain" id="PRO_5034348226" description="DUF5648 domain-containing protein" evidence="1">
    <location>
        <begin position="25"/>
        <end position="195"/>
    </location>
</feature>
<reference evidence="3" key="1">
    <citation type="submission" date="2021-02" db="EMBL/GenBank/DDBJ databases">
        <title>Psilocybe cubensis genome.</title>
        <authorList>
            <person name="Mckernan K.J."/>
            <person name="Crawford S."/>
            <person name="Trippe A."/>
            <person name="Kane L.T."/>
            <person name="Mclaughlin S."/>
        </authorList>
    </citation>
    <scope>NUCLEOTIDE SEQUENCE [LARGE SCALE GENOMIC DNA]</scope>
    <source>
        <strain evidence="3">MGC-MH-2018</strain>
    </source>
</reference>
<evidence type="ECO:0000256" key="1">
    <source>
        <dbReference type="SAM" id="SignalP"/>
    </source>
</evidence>
<gene>
    <name evidence="3" type="ORF">JR316_011013</name>
</gene>
<dbReference type="InterPro" id="IPR043708">
    <property type="entry name" value="DUF5648"/>
</dbReference>
<feature type="domain" description="DUF5648" evidence="2">
    <location>
        <begin position="81"/>
        <end position="175"/>
    </location>
</feature>
<dbReference type="Pfam" id="PF18885">
    <property type="entry name" value="DUF5648"/>
    <property type="match status" value="1"/>
</dbReference>
<name>A0A8H7XMZ0_PSICU</name>
<organism evidence="3">
    <name type="scientific">Psilocybe cubensis</name>
    <name type="common">Psychedelic mushroom</name>
    <name type="synonym">Stropharia cubensis</name>
    <dbReference type="NCBI Taxonomy" id="181762"/>
    <lineage>
        <taxon>Eukaryota</taxon>
        <taxon>Fungi</taxon>
        <taxon>Dikarya</taxon>
        <taxon>Basidiomycota</taxon>
        <taxon>Agaricomycotina</taxon>
        <taxon>Agaricomycetes</taxon>
        <taxon>Agaricomycetidae</taxon>
        <taxon>Agaricales</taxon>
        <taxon>Agaricineae</taxon>
        <taxon>Strophariaceae</taxon>
        <taxon>Psilocybe</taxon>
    </lineage>
</organism>
<protein>
    <recommendedName>
        <fullName evidence="2">DUF5648 domain-containing protein</fullName>
    </recommendedName>
</protein>
<proteinExistence type="predicted"/>
<sequence length="195" mass="21348">MLLKTVLTSGLSVILCFFSLGAEAASTTPEKSPSSNKDKCADPKLTARYVTMWDAGRTTHNVDQRWLFVNNDVPASAAEWTFQGDNFCAWATPQNSTVPYVLSADGSVPAPSGLANNGIRAYMYAKERKECGTVPLYELSKPSVGDHWYTIFERERDAMLAVGSGWVDEGIFAHVLPLKQISVAARVRAFLRVPA</sequence>
<feature type="signal peptide" evidence="1">
    <location>
        <begin position="1"/>
        <end position="24"/>
    </location>
</feature>
<evidence type="ECO:0000313" key="3">
    <source>
        <dbReference type="EMBL" id="KAG5163822.1"/>
    </source>
</evidence>
<dbReference type="OrthoDB" id="9971254at2759"/>